<dbReference type="InterPro" id="IPR001680">
    <property type="entry name" value="WD40_rpt"/>
</dbReference>
<dbReference type="Gene3D" id="2.130.10.10">
    <property type="entry name" value="YVTN repeat-like/Quinoprotein amine dehydrogenase"/>
    <property type="match status" value="3"/>
</dbReference>
<dbReference type="SUPFAM" id="SSF50969">
    <property type="entry name" value="YVTN repeat-like/Quinoprotein amine dehydrogenase"/>
    <property type="match status" value="1"/>
</dbReference>
<dbReference type="RefSeq" id="WP_277860001.1">
    <property type="nucleotide sequence ID" value="NZ_JARRAG010000001.1"/>
</dbReference>
<dbReference type="SMART" id="SM00320">
    <property type="entry name" value="WD40"/>
    <property type="match status" value="5"/>
</dbReference>
<dbReference type="InterPro" id="IPR011047">
    <property type="entry name" value="Quinoprotein_ADH-like_sf"/>
</dbReference>
<dbReference type="PROSITE" id="PS50082">
    <property type="entry name" value="WD_REPEATS_2"/>
    <property type="match status" value="2"/>
</dbReference>
<sequence>MSKGGSFERPCFRPDGRLIVTGGCPIRIWQVPSGKPLGAVAPMTGGERPMFLPDGKVLIEYCNIIASVNKQLIDVAPGLEPVALGAGFGDEYYRLAFAPDGRTMVRTYLRPEQRREFCRLYDLSDGKAIGESRETEGYEQGYERAPEPSFSADGRRVATVVGSNDCQILDTTTGREQVPRMAMDRRIRALAFSPDGHLLATGDDQGAVRLWNAATGQAVGPLMTQPPVVEQRNAGPSLRAQPIERIRFSPDGRTLLIAGGGLGGVYGFARLWDTATGQPLGPESEVSGVVRAARFSPDGKSFATGAFQLTLWDATTSRKIWTAPSTSSIRQLAFTADGRKVLASHDEENAARLYDARTGEPVTPLLRHHDVVVSSALSPDGRLVVTSSMDHTVRLWDASLGLPVGPAWPTSSGGSVSFTPDGRGVLMIGDANGLVRWEIPPPVEGTPERIRLTIEAATRASLDPFGATVPLYPLLQLDPATKRAVLSSDPFEPVGKRLQELGGPTGAFRR</sequence>
<evidence type="ECO:0000313" key="3">
    <source>
        <dbReference type="Proteomes" id="UP001216907"/>
    </source>
</evidence>
<name>A0ABT6F7T7_9BACT</name>
<dbReference type="PANTHER" id="PTHR19879:SF9">
    <property type="entry name" value="TRANSCRIPTION INITIATION FACTOR TFIID SUBUNIT 5"/>
    <property type="match status" value="1"/>
</dbReference>
<dbReference type="InterPro" id="IPR015943">
    <property type="entry name" value="WD40/YVTN_repeat-like_dom_sf"/>
</dbReference>
<dbReference type="PANTHER" id="PTHR19879">
    <property type="entry name" value="TRANSCRIPTION INITIATION FACTOR TFIID"/>
    <property type="match status" value="1"/>
</dbReference>
<dbReference type="SUPFAM" id="SSF50998">
    <property type="entry name" value="Quinoprotein alcohol dehydrogenase-like"/>
    <property type="match status" value="1"/>
</dbReference>
<proteinExistence type="predicted"/>
<gene>
    <name evidence="2" type="ORF">PZE19_07715</name>
</gene>
<evidence type="ECO:0000313" key="2">
    <source>
        <dbReference type="EMBL" id="MDG3003651.1"/>
    </source>
</evidence>
<protein>
    <recommendedName>
        <fullName evidence="4">WD40 repeat domain-containing protein</fullName>
    </recommendedName>
</protein>
<organism evidence="2 3">
    <name type="scientific">Paludisphaera mucosa</name>
    <dbReference type="NCBI Taxonomy" id="3030827"/>
    <lineage>
        <taxon>Bacteria</taxon>
        <taxon>Pseudomonadati</taxon>
        <taxon>Planctomycetota</taxon>
        <taxon>Planctomycetia</taxon>
        <taxon>Isosphaerales</taxon>
        <taxon>Isosphaeraceae</taxon>
        <taxon>Paludisphaera</taxon>
    </lineage>
</organism>
<dbReference type="Proteomes" id="UP001216907">
    <property type="component" value="Unassembled WGS sequence"/>
</dbReference>
<comment type="caution">
    <text evidence="2">The sequence shown here is derived from an EMBL/GenBank/DDBJ whole genome shotgun (WGS) entry which is preliminary data.</text>
</comment>
<keyword evidence="3" id="KW-1185">Reference proteome</keyword>
<evidence type="ECO:0000256" key="1">
    <source>
        <dbReference type="PROSITE-ProRule" id="PRU00221"/>
    </source>
</evidence>
<accession>A0ABT6F7T7</accession>
<evidence type="ECO:0008006" key="4">
    <source>
        <dbReference type="Google" id="ProtNLM"/>
    </source>
</evidence>
<feature type="repeat" description="WD" evidence="1">
    <location>
        <begin position="180"/>
        <end position="221"/>
    </location>
</feature>
<keyword evidence="1" id="KW-0853">WD repeat</keyword>
<dbReference type="PROSITE" id="PS50294">
    <property type="entry name" value="WD_REPEATS_REGION"/>
    <property type="match status" value="2"/>
</dbReference>
<reference evidence="2 3" key="1">
    <citation type="submission" date="2023-03" db="EMBL/GenBank/DDBJ databases">
        <title>Paludisphaera mucosa sp. nov. a novel planctomycete from northern fen.</title>
        <authorList>
            <person name="Ivanova A."/>
        </authorList>
    </citation>
    <scope>NUCLEOTIDE SEQUENCE [LARGE SCALE GENOMIC DNA]</scope>
    <source>
        <strain evidence="2 3">Pla2</strain>
    </source>
</reference>
<dbReference type="EMBL" id="JARRAG010000001">
    <property type="protein sequence ID" value="MDG3003651.1"/>
    <property type="molecule type" value="Genomic_DNA"/>
</dbReference>
<feature type="repeat" description="WD" evidence="1">
    <location>
        <begin position="365"/>
        <end position="397"/>
    </location>
</feature>
<dbReference type="Pfam" id="PF00400">
    <property type="entry name" value="WD40"/>
    <property type="match status" value="2"/>
</dbReference>
<dbReference type="InterPro" id="IPR011044">
    <property type="entry name" value="Quino_amine_DH_bsu"/>
</dbReference>